<gene>
    <name evidence="2" type="ORF">DMENIID0002_06330</name>
</gene>
<dbReference type="SMART" id="SM00954">
    <property type="entry name" value="RelA_SpoT"/>
    <property type="match status" value="1"/>
</dbReference>
<accession>A0AAT9G871</accession>
<dbReference type="PANTHER" id="PTHR21262:SF31">
    <property type="entry name" value="GTP PYROPHOSPHOKINASE"/>
    <property type="match status" value="1"/>
</dbReference>
<sequence length="199" mass="23258">MQFQDTNDLHKIADIISTKLSEHDIAATTYYRLKDPCSALNKMILKTNELTDLVAFRFIVDKLEYCYKVLDIICGIYSVKTTEKKNYIDYPKDNGYRSLHIVTSVGNPRRDVEMQVRTNEMHDIAEFGTANHHEYKKIQAAKIRELLPSGMLNVAAINTGLNKAYYIFTNFNWTIQELIDYEQTIINLYRIYQDNLRKV</sequence>
<name>A0AAT9G871_9RICK</name>
<dbReference type="InterPro" id="IPR043519">
    <property type="entry name" value="NT_sf"/>
</dbReference>
<dbReference type="AlphaFoldDB" id="A0AAT9G871"/>
<dbReference type="GO" id="GO:0015969">
    <property type="term" value="P:guanosine tetraphosphate metabolic process"/>
    <property type="evidence" value="ECO:0007669"/>
    <property type="project" value="InterPro"/>
</dbReference>
<protein>
    <recommendedName>
        <fullName evidence="1">RelA/SpoT domain-containing protein</fullName>
    </recommendedName>
</protein>
<dbReference type="Gene3D" id="3.30.460.10">
    <property type="entry name" value="Beta Polymerase, domain 2"/>
    <property type="match status" value="1"/>
</dbReference>
<dbReference type="CDD" id="cd05399">
    <property type="entry name" value="NT_Rel-Spo_like"/>
    <property type="match status" value="1"/>
</dbReference>
<feature type="domain" description="RelA/SpoT" evidence="1">
    <location>
        <begin position="31"/>
        <end position="139"/>
    </location>
</feature>
<proteinExistence type="predicted"/>
<dbReference type="InterPro" id="IPR007685">
    <property type="entry name" value="RelA_SpoT"/>
</dbReference>
<evidence type="ECO:0000313" key="2">
    <source>
        <dbReference type="EMBL" id="BFD45987.1"/>
    </source>
</evidence>
<evidence type="ECO:0000259" key="1">
    <source>
        <dbReference type="SMART" id="SM00954"/>
    </source>
</evidence>
<dbReference type="SUPFAM" id="SSF81301">
    <property type="entry name" value="Nucleotidyltransferase"/>
    <property type="match status" value="1"/>
</dbReference>
<dbReference type="Pfam" id="PF04607">
    <property type="entry name" value="RelA_SpoT"/>
    <property type="match status" value="1"/>
</dbReference>
<organism evidence="2">
    <name type="scientific">Candidatus Tisiphia endosymbiont of Sergentomyia squamirostris</name>
    <dbReference type="NCBI Taxonomy" id="3113639"/>
    <lineage>
        <taxon>Bacteria</taxon>
        <taxon>Pseudomonadati</taxon>
        <taxon>Pseudomonadota</taxon>
        <taxon>Alphaproteobacteria</taxon>
        <taxon>Rickettsiales</taxon>
        <taxon>Rickettsiaceae</taxon>
        <taxon>Rickettsieae</taxon>
        <taxon>Candidatus Tisiphia</taxon>
    </lineage>
</organism>
<reference evidence="2" key="1">
    <citation type="submission" date="2024-01" db="EMBL/GenBank/DDBJ databases">
        <title>Sequencing the genomes of a sandfly, Sergentomyia squamirostris, and its two endosymbionts.</title>
        <authorList>
            <person name="Itokawa K."/>
            <person name="Sanjoba C."/>
        </authorList>
    </citation>
    <scope>NUCLEOTIDE SEQUENCE</scope>
    <source>
        <strain evidence="2">RiSSQ</strain>
    </source>
</reference>
<dbReference type="EMBL" id="AP029170">
    <property type="protein sequence ID" value="BFD45987.1"/>
    <property type="molecule type" value="Genomic_DNA"/>
</dbReference>
<dbReference type="PANTHER" id="PTHR21262">
    <property type="entry name" value="GUANOSINE-3',5'-BIS DIPHOSPHATE 3'-PYROPHOSPHOHYDROLASE"/>
    <property type="match status" value="1"/>
</dbReference>